<evidence type="ECO:0000256" key="1">
    <source>
        <dbReference type="SAM" id="Phobius"/>
    </source>
</evidence>
<dbReference type="EMBL" id="JASCTH010000012">
    <property type="protein sequence ID" value="MDI6100848.1"/>
    <property type="molecule type" value="Genomic_DNA"/>
</dbReference>
<protein>
    <submittedName>
        <fullName evidence="2">Uncharacterized protein</fullName>
    </submittedName>
</protein>
<gene>
    <name evidence="2" type="ORF">QLQ12_19740</name>
</gene>
<reference evidence="2 3" key="1">
    <citation type="submission" date="2023-05" db="EMBL/GenBank/DDBJ databases">
        <title>Actinoplanes sp. NEAU-A12 genome sequencing.</title>
        <authorList>
            <person name="Wang Z.-S."/>
        </authorList>
    </citation>
    <scope>NUCLEOTIDE SEQUENCE [LARGE SCALE GENOMIC DNA]</scope>
    <source>
        <strain evidence="2 3">NEAU-A12</strain>
    </source>
</reference>
<keyword evidence="3" id="KW-1185">Reference proteome</keyword>
<feature type="transmembrane region" description="Helical" evidence="1">
    <location>
        <begin position="12"/>
        <end position="32"/>
    </location>
</feature>
<comment type="caution">
    <text evidence="2">The sequence shown here is derived from an EMBL/GenBank/DDBJ whole genome shotgun (WGS) entry which is preliminary data.</text>
</comment>
<proteinExistence type="predicted"/>
<accession>A0ABT6WMA8</accession>
<keyword evidence="1" id="KW-1133">Transmembrane helix</keyword>
<sequence>MFDRTPANRSFLRVATVAALVFIGAATVVLSSSPAGFLGSLTSGLLAVAWLTACCSLAGLALASIRY</sequence>
<feature type="transmembrane region" description="Helical" evidence="1">
    <location>
        <begin position="44"/>
        <end position="65"/>
    </location>
</feature>
<organism evidence="2 3">
    <name type="scientific">Actinoplanes sandaracinus</name>
    <dbReference type="NCBI Taxonomy" id="3045177"/>
    <lineage>
        <taxon>Bacteria</taxon>
        <taxon>Bacillati</taxon>
        <taxon>Actinomycetota</taxon>
        <taxon>Actinomycetes</taxon>
        <taxon>Micromonosporales</taxon>
        <taxon>Micromonosporaceae</taxon>
        <taxon>Actinoplanes</taxon>
    </lineage>
</organism>
<keyword evidence="1" id="KW-0812">Transmembrane</keyword>
<dbReference type="RefSeq" id="WP_282761679.1">
    <property type="nucleotide sequence ID" value="NZ_JASCTH010000012.1"/>
</dbReference>
<name>A0ABT6WMA8_9ACTN</name>
<dbReference type="Proteomes" id="UP001241758">
    <property type="component" value="Unassembled WGS sequence"/>
</dbReference>
<evidence type="ECO:0000313" key="3">
    <source>
        <dbReference type="Proteomes" id="UP001241758"/>
    </source>
</evidence>
<evidence type="ECO:0000313" key="2">
    <source>
        <dbReference type="EMBL" id="MDI6100848.1"/>
    </source>
</evidence>
<keyword evidence="1" id="KW-0472">Membrane</keyword>